<organism evidence="2 3">
    <name type="scientific">Nocardia terpenica</name>
    <dbReference type="NCBI Taxonomy" id="455432"/>
    <lineage>
        <taxon>Bacteria</taxon>
        <taxon>Bacillati</taxon>
        <taxon>Actinomycetota</taxon>
        <taxon>Actinomycetes</taxon>
        <taxon>Mycobacteriales</taxon>
        <taxon>Nocardiaceae</taxon>
        <taxon>Nocardia</taxon>
    </lineage>
</organism>
<dbReference type="Gene3D" id="3.40.710.10">
    <property type="entry name" value="DD-peptidase/beta-lactamase superfamily"/>
    <property type="match status" value="1"/>
</dbReference>
<dbReference type="SUPFAM" id="SSF56601">
    <property type="entry name" value="beta-lactamase/transpeptidase-like"/>
    <property type="match status" value="1"/>
</dbReference>
<dbReference type="EMBL" id="LWGR01000007">
    <property type="protein sequence ID" value="KZM74041.1"/>
    <property type="molecule type" value="Genomic_DNA"/>
</dbReference>
<dbReference type="InterPro" id="IPR012338">
    <property type="entry name" value="Beta-lactam/transpept-like"/>
</dbReference>
<evidence type="ECO:0000259" key="1">
    <source>
        <dbReference type="Pfam" id="PF13354"/>
    </source>
</evidence>
<name>A0A164N6Q2_9NOCA</name>
<dbReference type="GO" id="GO:0030655">
    <property type="term" value="P:beta-lactam antibiotic catabolic process"/>
    <property type="evidence" value="ECO:0007669"/>
    <property type="project" value="InterPro"/>
</dbReference>
<dbReference type="STRING" id="455432.AWN90_31585"/>
<dbReference type="OrthoDB" id="33989at2"/>
<dbReference type="RefSeq" id="WP_067595989.1">
    <property type="nucleotide sequence ID" value="NZ_JABMCZ010000004.1"/>
</dbReference>
<dbReference type="PANTHER" id="PTHR35333">
    <property type="entry name" value="BETA-LACTAMASE"/>
    <property type="match status" value="1"/>
</dbReference>
<dbReference type="PANTHER" id="PTHR35333:SF3">
    <property type="entry name" value="BETA-LACTAMASE-TYPE TRANSPEPTIDASE FOLD CONTAINING PROTEIN"/>
    <property type="match status" value="1"/>
</dbReference>
<proteinExistence type="predicted"/>
<protein>
    <submittedName>
        <fullName evidence="2">Serine hydrolase</fullName>
    </submittedName>
</protein>
<dbReference type="GO" id="GO:0008800">
    <property type="term" value="F:beta-lactamase activity"/>
    <property type="evidence" value="ECO:0007669"/>
    <property type="project" value="InterPro"/>
</dbReference>
<dbReference type="Proteomes" id="UP000076512">
    <property type="component" value="Unassembled WGS sequence"/>
</dbReference>
<evidence type="ECO:0000313" key="3">
    <source>
        <dbReference type="Proteomes" id="UP000076512"/>
    </source>
</evidence>
<dbReference type="AlphaFoldDB" id="A0A164N6Q2"/>
<dbReference type="InterPro" id="IPR045155">
    <property type="entry name" value="Beta-lactam_cat"/>
</dbReference>
<accession>A0A164N6Q2</accession>
<feature type="domain" description="Beta-lactamase class A catalytic" evidence="1">
    <location>
        <begin position="20"/>
        <end position="268"/>
    </location>
</feature>
<keyword evidence="3" id="KW-1185">Reference proteome</keyword>
<dbReference type="GO" id="GO:0046677">
    <property type="term" value="P:response to antibiotic"/>
    <property type="evidence" value="ECO:0007669"/>
    <property type="project" value="InterPro"/>
</dbReference>
<dbReference type="InterPro" id="IPR000871">
    <property type="entry name" value="Beta-lactam_class-A"/>
</dbReference>
<gene>
    <name evidence="2" type="ORF">AWN90_31585</name>
</gene>
<evidence type="ECO:0000313" key="2">
    <source>
        <dbReference type="EMBL" id="KZM74041.1"/>
    </source>
</evidence>
<comment type="caution">
    <text evidence="2">The sequence shown here is derived from an EMBL/GenBank/DDBJ whole genome shotgun (WGS) entry which is preliminary data.</text>
</comment>
<sequence>MTTALRAAREALAEAGLRGSFLVRDLDSGDELGIDADRDYPIASLAKVPLAVSTLERVARGELDAATPIVVPPGRSVTPGPTGVSKFRYPATIALGDLVYLATTISDNAAADALFELTPPAAVTAELRRLGFDDITVRHLMRDLADTPVEWHGPERVYLAHALAIEAATSGRGHPVPQLDVGRASVASARSLVELLHGLWRPVTIAPEVAARVRELMGDNLIRQRLTPDFSSDASRWSSKTGTLLNLRHEIGVVEHADGQALAVAALTESRVAAATQPDAEASMAKVARILHDELRISRY</sequence>
<dbReference type="Pfam" id="PF13354">
    <property type="entry name" value="Beta-lactamase2"/>
    <property type="match status" value="1"/>
</dbReference>
<reference evidence="2 3" key="1">
    <citation type="submission" date="2016-04" db="EMBL/GenBank/DDBJ databases">
        <authorList>
            <person name="Evans L.H."/>
            <person name="Alamgir A."/>
            <person name="Owens N."/>
            <person name="Weber N.D."/>
            <person name="Virtaneva K."/>
            <person name="Barbian K."/>
            <person name="Babar A."/>
            <person name="Rosenke K."/>
        </authorList>
    </citation>
    <scope>NUCLEOTIDE SEQUENCE [LARGE SCALE GENOMIC DNA]</scope>
    <source>
        <strain evidence="2 3">IFM 0406</strain>
    </source>
</reference>
<keyword evidence="2" id="KW-0378">Hydrolase</keyword>